<protein>
    <submittedName>
        <fullName evidence="1">Uncharacterized protein</fullName>
    </submittedName>
</protein>
<reference evidence="1" key="1">
    <citation type="submission" date="2020-08" db="EMBL/GenBank/DDBJ databases">
        <title>Multicomponent nature underlies the extraordinary mechanical properties of spider dragline silk.</title>
        <authorList>
            <person name="Kono N."/>
            <person name="Nakamura H."/>
            <person name="Mori M."/>
            <person name="Yoshida Y."/>
            <person name="Ohtoshi R."/>
            <person name="Malay A.D."/>
            <person name="Moran D.A.P."/>
            <person name="Tomita M."/>
            <person name="Numata K."/>
            <person name="Arakawa K."/>
        </authorList>
    </citation>
    <scope>NUCLEOTIDE SEQUENCE</scope>
</reference>
<organism evidence="1 2">
    <name type="scientific">Trichonephila inaurata madagascariensis</name>
    <dbReference type="NCBI Taxonomy" id="2747483"/>
    <lineage>
        <taxon>Eukaryota</taxon>
        <taxon>Metazoa</taxon>
        <taxon>Ecdysozoa</taxon>
        <taxon>Arthropoda</taxon>
        <taxon>Chelicerata</taxon>
        <taxon>Arachnida</taxon>
        <taxon>Araneae</taxon>
        <taxon>Araneomorphae</taxon>
        <taxon>Entelegynae</taxon>
        <taxon>Araneoidea</taxon>
        <taxon>Nephilidae</taxon>
        <taxon>Trichonephila</taxon>
        <taxon>Trichonephila inaurata</taxon>
    </lineage>
</organism>
<gene>
    <name evidence="1" type="ORF">TNIN_443681</name>
</gene>
<dbReference type="AlphaFoldDB" id="A0A8X6M867"/>
<accession>A0A8X6M867</accession>
<evidence type="ECO:0000313" key="1">
    <source>
        <dbReference type="EMBL" id="GFS30960.1"/>
    </source>
</evidence>
<evidence type="ECO:0000313" key="2">
    <source>
        <dbReference type="Proteomes" id="UP000886998"/>
    </source>
</evidence>
<comment type="caution">
    <text evidence="1">The sequence shown here is derived from an EMBL/GenBank/DDBJ whole genome shotgun (WGS) entry which is preliminary data.</text>
</comment>
<proteinExistence type="predicted"/>
<dbReference type="Proteomes" id="UP000886998">
    <property type="component" value="Unassembled WGS sequence"/>
</dbReference>
<name>A0A8X6M867_9ARAC</name>
<dbReference type="OrthoDB" id="10363059at2759"/>
<sequence>MSRSADQVWKGTGFVVKWVSIAPSFLLLLVQRAVNTSHWRRGDWQHKNRTLVWKKTRGRIKIRSEVIVPPATKRGVYSHNRRTSFSHVLQLSGEERCSRLQVTAEREARGKERPNKAILHLGCGCYPLESPLRLRMGQPFHGWSLPNETPGEEVKGQLRILSYYRNKQCGKEQKRNGGDEEGPLGCLRAETIIIFSTRSPLPAQESISVQEMLFGISRSQKRGLISTNDQNKPGADGISGVIVLLAP</sequence>
<dbReference type="EMBL" id="BMAV01024204">
    <property type="protein sequence ID" value="GFS30960.1"/>
    <property type="molecule type" value="Genomic_DNA"/>
</dbReference>
<keyword evidence="2" id="KW-1185">Reference proteome</keyword>